<dbReference type="CDD" id="cd00303">
    <property type="entry name" value="retropepsin_like"/>
    <property type="match status" value="1"/>
</dbReference>
<evidence type="ECO:0000313" key="3">
    <source>
        <dbReference type="Proteomes" id="UP000663834"/>
    </source>
</evidence>
<dbReference type="Proteomes" id="UP000663834">
    <property type="component" value="Unassembled WGS sequence"/>
</dbReference>
<dbReference type="Proteomes" id="UP000681720">
    <property type="component" value="Unassembled WGS sequence"/>
</dbReference>
<gene>
    <name evidence="2" type="ORF">GIL414_LOCUS17992</name>
    <name evidence="1" type="ORF">KQP761_LOCUS6488</name>
</gene>
<accession>A0A815G8F8</accession>
<evidence type="ECO:0008006" key="4">
    <source>
        <dbReference type="Google" id="ProtNLM"/>
    </source>
</evidence>
<name>A0A815G8F8_9BILA</name>
<proteinExistence type="predicted"/>
<evidence type="ECO:0000313" key="2">
    <source>
        <dbReference type="EMBL" id="CAF4119960.1"/>
    </source>
</evidence>
<dbReference type="EMBL" id="CAJNOW010001915">
    <property type="protein sequence ID" value="CAF1335884.1"/>
    <property type="molecule type" value="Genomic_DNA"/>
</dbReference>
<organism evidence="1 3">
    <name type="scientific">Rotaria magnacalcarata</name>
    <dbReference type="NCBI Taxonomy" id="392030"/>
    <lineage>
        <taxon>Eukaryota</taxon>
        <taxon>Metazoa</taxon>
        <taxon>Spiralia</taxon>
        <taxon>Gnathifera</taxon>
        <taxon>Rotifera</taxon>
        <taxon>Eurotatoria</taxon>
        <taxon>Bdelloidea</taxon>
        <taxon>Philodinida</taxon>
        <taxon>Philodinidae</taxon>
        <taxon>Rotaria</taxon>
    </lineage>
</organism>
<dbReference type="AlphaFoldDB" id="A0A815G8F8"/>
<dbReference type="EMBL" id="CAJOBJ010008729">
    <property type="protein sequence ID" value="CAF4119960.1"/>
    <property type="molecule type" value="Genomic_DNA"/>
</dbReference>
<sequence>MNVIKNRLLPSLITIPLLNNTFQNDSSTTQPSFKHHKYNIYLNSNNTFVNRYSRNNFQSSFRTPAFSHNQSRLSTANTVFSLDSSDKTELEPGESPQQLKILINTGAKTTSISDDVLQNMTYLQYTRKACYSLTLADGLAPFHVLGVVEVSFRIRNSTTKIHVHIAQKPPWLSGYVVRHVFTRYCVEVSFRIRNSTTKIHVHIAQKLCATL</sequence>
<comment type="caution">
    <text evidence="1">The sequence shown here is derived from an EMBL/GenBank/DDBJ whole genome shotgun (WGS) entry which is preliminary data.</text>
</comment>
<protein>
    <recommendedName>
        <fullName evidence="4">Peptidase A2 domain-containing protein</fullName>
    </recommendedName>
</protein>
<evidence type="ECO:0000313" key="1">
    <source>
        <dbReference type="EMBL" id="CAF1335884.1"/>
    </source>
</evidence>
<reference evidence="1" key="1">
    <citation type="submission" date="2021-02" db="EMBL/GenBank/DDBJ databases">
        <authorList>
            <person name="Nowell W R."/>
        </authorList>
    </citation>
    <scope>NUCLEOTIDE SEQUENCE</scope>
</reference>